<evidence type="ECO:0000256" key="1">
    <source>
        <dbReference type="SAM" id="Phobius"/>
    </source>
</evidence>
<feature type="transmembrane region" description="Helical" evidence="1">
    <location>
        <begin position="59"/>
        <end position="77"/>
    </location>
</feature>
<dbReference type="EMBL" id="BA000026">
    <property type="protein sequence ID" value="BAC44064.1"/>
    <property type="molecule type" value="Genomic_DNA"/>
</dbReference>
<evidence type="ECO:0000313" key="3">
    <source>
        <dbReference type="Proteomes" id="UP000002522"/>
    </source>
</evidence>
<sequence>MYEFLNKQTKLFLFSLIYFFKNKKDIRSEYENKFTEESLNKYYAIDNINYQKDIFLKTVYQNAAIMVFGFSLGFILHTTAFNNDVLKPLVTDLNSNLVLFLCLLLTSGIAFISCLINSIILSYKMYKKGYFNKKEMKLNCLPFVNWISVFFI</sequence>
<keyword evidence="1" id="KW-0472">Membrane</keyword>
<feature type="transmembrane region" description="Helical" evidence="1">
    <location>
        <begin position="97"/>
        <end position="123"/>
    </location>
</feature>
<accession>Q8EWD2</accession>
<proteinExistence type="predicted"/>
<dbReference type="RefSeq" id="WP_011077100.1">
    <property type="nucleotide sequence ID" value="NC_004432.1"/>
</dbReference>
<name>Q8EWD2_MALP2</name>
<keyword evidence="3" id="KW-1185">Reference proteome</keyword>
<keyword evidence="1" id="KW-1133">Transmembrane helix</keyword>
<gene>
    <name evidence="2" type="ordered locus">MYPE2720</name>
</gene>
<dbReference type="HOGENOM" id="CLU_1720334_0_0_14"/>
<keyword evidence="1" id="KW-0812">Transmembrane</keyword>
<evidence type="ECO:0000313" key="2">
    <source>
        <dbReference type="EMBL" id="BAC44064.1"/>
    </source>
</evidence>
<organism evidence="2 3">
    <name type="scientific">Malacoplasma penetrans (strain HF-2)</name>
    <name type="common">Mycoplasma penetrans</name>
    <dbReference type="NCBI Taxonomy" id="272633"/>
    <lineage>
        <taxon>Bacteria</taxon>
        <taxon>Bacillati</taxon>
        <taxon>Mycoplasmatota</taxon>
        <taxon>Mycoplasmoidales</taxon>
        <taxon>Mycoplasmoidaceae</taxon>
        <taxon>Malacoplasma</taxon>
    </lineage>
</organism>
<dbReference type="KEGG" id="mpe:MYPE2720"/>
<reference evidence="2 3" key="1">
    <citation type="journal article" date="2002" name="Nucleic Acids Res.">
        <title>The complete genomic sequence of Mycoplasma penetrans, an intracellular bacterial pathogen in humans.</title>
        <authorList>
            <person name="Sasaki Y."/>
            <person name="Ishikawa J."/>
            <person name="Yamashita A."/>
            <person name="Oshima K."/>
            <person name="Kenri T."/>
            <person name="Furuya K."/>
            <person name="Yoshino C."/>
            <person name="Horino A."/>
            <person name="Shiba T."/>
            <person name="Sasaki T."/>
            <person name="Hattori M."/>
        </authorList>
    </citation>
    <scope>NUCLEOTIDE SEQUENCE [LARGE SCALE GENOMIC DNA]</scope>
    <source>
        <strain evidence="2 3">HF-2</strain>
    </source>
</reference>
<dbReference type="Proteomes" id="UP000002522">
    <property type="component" value="Chromosome"/>
</dbReference>
<protein>
    <submittedName>
        <fullName evidence="2">Uncharacterized protein</fullName>
    </submittedName>
</protein>
<dbReference type="AlphaFoldDB" id="Q8EWD2"/>
<dbReference type="InParanoid" id="Q8EWD2"/>